<evidence type="ECO:0000313" key="3">
    <source>
        <dbReference type="EMBL" id="KAI1716488.1"/>
    </source>
</evidence>
<evidence type="ECO:0000313" key="4">
    <source>
        <dbReference type="Proteomes" id="UP001201812"/>
    </source>
</evidence>
<dbReference type="Pfam" id="PF01612">
    <property type="entry name" value="DNA_pol_A_exo1"/>
    <property type="match status" value="1"/>
</dbReference>
<name>A0AAD4N6M1_9BILA</name>
<evidence type="ECO:0000259" key="2">
    <source>
        <dbReference type="SMART" id="SM00474"/>
    </source>
</evidence>
<dbReference type="Proteomes" id="UP001201812">
    <property type="component" value="Unassembled WGS sequence"/>
</dbReference>
<evidence type="ECO:0000256" key="1">
    <source>
        <dbReference type="SAM" id="MobiDB-lite"/>
    </source>
</evidence>
<dbReference type="InterPro" id="IPR036397">
    <property type="entry name" value="RNaseH_sf"/>
</dbReference>
<keyword evidence="3" id="KW-0540">Nuclease</keyword>
<reference evidence="3" key="1">
    <citation type="submission" date="2022-01" db="EMBL/GenBank/DDBJ databases">
        <title>Genome Sequence Resource for Two Populations of Ditylenchus destructor, the Migratory Endoparasitic Phytonematode.</title>
        <authorList>
            <person name="Zhang H."/>
            <person name="Lin R."/>
            <person name="Xie B."/>
        </authorList>
    </citation>
    <scope>NUCLEOTIDE SEQUENCE</scope>
    <source>
        <strain evidence="3">BazhouSP</strain>
    </source>
</reference>
<dbReference type="InterPro" id="IPR012337">
    <property type="entry name" value="RNaseH-like_sf"/>
</dbReference>
<sequence>MSDSEIQDMILENEIQTAFLYAENTDNYSFTRKRCPMDSLIRKVAEKAGITQESNRSRSLHRKTSGHRCSRSQCKQCINMLQKLAEEEEEAKHEESPPTLSFKECIERVKALFEDDSNPMDRTTKNNAVTHTFRKYFNDEDTQDVFEGFLRLMVIFHEYACNQTAQEHNTSIVSQILQIFGEFICESDEFDRNTILLNEPVDDIRKFYLKTLKILINFKPKHLPMIKVIFRLHEDEKKISELIPLIKEILKTNDVAKAVKWMVFFNIRDNFPFEEIICHLLLSSEMDVLEEFIGPDYRRKRFVMYMDKLIGMELKRYKGYTALEEEVLRDIKKLEKVTVRYMRIYQIADDIAPNLMDLRSRNALIFHQQQFEQKLSTQENYETTALQIMEKSQYCRRYFIDRLCLHKKHRMAIYFALQLGETEKSFPKLLSKFCESYPNVLQEMEQEVKRDRVNKKKIEEHEEKLKIELEDGYPIILVDDWSTLVRVIEDIKTQTHIGIDSEWRPHFCSAKELLAIIQVATSNAVYLIDVIVLENRLSKDQWFKFFKVLLCSEKPCKIGYDFANDLRVMKSTFPYLSTLFQELKQVICLYRLCLQITVMPDVCKAVYGDERVVESQSFFNVAKKFLGVKLNKAEQIGNWSNRPLRTEQMKYAAMDAHALIGCFCEIGSLLLKVKDKDALRTLQSFALVRYNQAPIDSAEENENGDANGETHGGKKMKENDEQFIDSVMKYSRDVEANCRQPKTVKDYKFVMDNMLFGLGAQLRRCGFYTECMNEREQLIKYCEKHKDVLAISTGKGFKQLQLRIPDQVKYVPVNTKDVKLNSTLVGYLMRELKVVVRREDMWSRCVKCNNTSFSLLPTPVAKAIFYANAVRHNLDFLGITKEDELEALEEMKEKASNMPYITTDNAYGITVMDDQVTCKLRTCSVDITSKLVRPSYGSPVEIKVVTNYDKSLFDRDDTQFLICLSCGRVNNCFRHEVGNSSMDE</sequence>
<dbReference type="PANTHER" id="PTHR47765">
    <property type="entry name" value="3'-5' EXONUCLEASE DOMAIN-CONTAINING PROTEIN"/>
    <property type="match status" value="1"/>
</dbReference>
<dbReference type="Pfam" id="PF01927">
    <property type="entry name" value="Mut7-C"/>
    <property type="match status" value="1"/>
</dbReference>
<dbReference type="GO" id="GO:0006139">
    <property type="term" value="P:nucleobase-containing compound metabolic process"/>
    <property type="evidence" value="ECO:0007669"/>
    <property type="project" value="InterPro"/>
</dbReference>
<proteinExistence type="predicted"/>
<protein>
    <submittedName>
        <fullName evidence="3">3'-5' exonuclease domain-containing protein</fullName>
    </submittedName>
</protein>
<dbReference type="Gene3D" id="3.30.420.10">
    <property type="entry name" value="Ribonuclease H-like superfamily/Ribonuclease H"/>
    <property type="match status" value="1"/>
</dbReference>
<dbReference type="GO" id="GO:0008408">
    <property type="term" value="F:3'-5' exonuclease activity"/>
    <property type="evidence" value="ECO:0007669"/>
    <property type="project" value="InterPro"/>
</dbReference>
<dbReference type="SMART" id="SM00474">
    <property type="entry name" value="35EXOc"/>
    <property type="match status" value="1"/>
</dbReference>
<dbReference type="AlphaFoldDB" id="A0AAD4N6M1"/>
<dbReference type="InterPro" id="IPR002782">
    <property type="entry name" value="Mut7-C_RNAse_dom"/>
</dbReference>
<dbReference type="SUPFAM" id="SSF53098">
    <property type="entry name" value="Ribonuclease H-like"/>
    <property type="match status" value="1"/>
</dbReference>
<dbReference type="EMBL" id="JAKKPZ010000010">
    <property type="protein sequence ID" value="KAI1716488.1"/>
    <property type="molecule type" value="Genomic_DNA"/>
</dbReference>
<organism evidence="3 4">
    <name type="scientific">Ditylenchus destructor</name>
    <dbReference type="NCBI Taxonomy" id="166010"/>
    <lineage>
        <taxon>Eukaryota</taxon>
        <taxon>Metazoa</taxon>
        <taxon>Ecdysozoa</taxon>
        <taxon>Nematoda</taxon>
        <taxon>Chromadorea</taxon>
        <taxon>Rhabditida</taxon>
        <taxon>Tylenchina</taxon>
        <taxon>Tylenchomorpha</taxon>
        <taxon>Sphaerularioidea</taxon>
        <taxon>Anguinidae</taxon>
        <taxon>Anguininae</taxon>
        <taxon>Ditylenchus</taxon>
    </lineage>
</organism>
<comment type="caution">
    <text evidence="3">The sequence shown here is derived from an EMBL/GenBank/DDBJ whole genome shotgun (WGS) entry which is preliminary data.</text>
</comment>
<keyword evidence="4" id="KW-1185">Reference proteome</keyword>
<feature type="region of interest" description="Disordered" evidence="1">
    <location>
        <begin position="698"/>
        <end position="717"/>
    </location>
</feature>
<dbReference type="InterPro" id="IPR002562">
    <property type="entry name" value="3'-5'_exonuclease_dom"/>
</dbReference>
<feature type="domain" description="3'-5' exonuclease" evidence="2">
    <location>
        <begin position="475"/>
        <end position="671"/>
    </location>
</feature>
<keyword evidence="3" id="KW-0269">Exonuclease</keyword>
<dbReference type="GO" id="GO:0003676">
    <property type="term" value="F:nucleic acid binding"/>
    <property type="evidence" value="ECO:0007669"/>
    <property type="project" value="InterPro"/>
</dbReference>
<dbReference type="PANTHER" id="PTHR47765:SF2">
    <property type="entry name" value="EXONUCLEASE MUT-7 HOMOLOG"/>
    <property type="match status" value="1"/>
</dbReference>
<gene>
    <name evidence="3" type="ORF">DdX_07545</name>
</gene>
<keyword evidence="3" id="KW-0378">Hydrolase</keyword>
<dbReference type="InterPro" id="IPR052408">
    <property type="entry name" value="Exonuclease_MUT-7-like"/>
</dbReference>
<accession>A0AAD4N6M1</accession>